<dbReference type="InterPro" id="IPR029016">
    <property type="entry name" value="GAF-like_dom_sf"/>
</dbReference>
<dbReference type="SUPFAM" id="SSF55874">
    <property type="entry name" value="ATPase domain of HSP90 chaperone/DNA topoisomerase II/histidine kinase"/>
    <property type="match status" value="1"/>
</dbReference>
<dbReference type="PROSITE" id="PS50885">
    <property type="entry name" value="HAMP"/>
    <property type="match status" value="1"/>
</dbReference>
<dbReference type="EC" id="2.7.13.3" evidence="3"/>
<keyword evidence="7" id="KW-0547">Nucleotide-binding</keyword>
<dbReference type="Proteomes" id="UP001596989">
    <property type="component" value="Unassembled WGS sequence"/>
</dbReference>
<dbReference type="InterPro" id="IPR004358">
    <property type="entry name" value="Sig_transdc_His_kin-like_C"/>
</dbReference>
<keyword evidence="6" id="KW-0808">Transferase</keyword>
<dbReference type="InterPro" id="IPR003594">
    <property type="entry name" value="HATPase_dom"/>
</dbReference>
<dbReference type="SMART" id="SM00388">
    <property type="entry name" value="HisKA"/>
    <property type="match status" value="1"/>
</dbReference>
<dbReference type="SUPFAM" id="SSF52172">
    <property type="entry name" value="CheY-like"/>
    <property type="match status" value="1"/>
</dbReference>
<evidence type="ECO:0000256" key="14">
    <source>
        <dbReference type="SAM" id="Phobius"/>
    </source>
</evidence>
<feature type="coiled-coil region" evidence="13">
    <location>
        <begin position="149"/>
        <end position="176"/>
    </location>
</feature>
<dbReference type="PROSITE" id="PS51257">
    <property type="entry name" value="PROKAR_LIPOPROTEIN"/>
    <property type="match status" value="1"/>
</dbReference>
<dbReference type="RefSeq" id="WP_377568300.1">
    <property type="nucleotide sequence ID" value="NZ_JBHTJZ010000071.1"/>
</dbReference>
<dbReference type="Pfam" id="PF05227">
    <property type="entry name" value="CHASE3"/>
    <property type="match status" value="1"/>
</dbReference>
<feature type="domain" description="Response regulatory" evidence="16">
    <location>
        <begin position="786"/>
        <end position="905"/>
    </location>
</feature>
<keyword evidence="10" id="KW-0902">Two-component regulatory system</keyword>
<feature type="transmembrane region" description="Helical" evidence="14">
    <location>
        <begin position="13"/>
        <end position="32"/>
    </location>
</feature>
<comment type="subcellular location">
    <subcellularLocation>
        <location evidence="2">Cell membrane</location>
        <topology evidence="2">Multi-pass membrane protein</topology>
    </subcellularLocation>
</comment>
<dbReference type="Pfam" id="PF02518">
    <property type="entry name" value="HATPase_c"/>
    <property type="match status" value="1"/>
</dbReference>
<keyword evidence="19" id="KW-1185">Reference proteome</keyword>
<dbReference type="SMART" id="SM00387">
    <property type="entry name" value="HATPase_c"/>
    <property type="match status" value="1"/>
</dbReference>
<evidence type="ECO:0000256" key="6">
    <source>
        <dbReference type="ARBA" id="ARBA00022679"/>
    </source>
</evidence>
<dbReference type="CDD" id="cd00082">
    <property type="entry name" value="HisKA"/>
    <property type="match status" value="1"/>
</dbReference>
<dbReference type="InterPro" id="IPR003661">
    <property type="entry name" value="HisK_dim/P_dom"/>
</dbReference>
<organism evidence="18 19">
    <name type="scientific">Paenibacillus chungangensis</name>
    <dbReference type="NCBI Taxonomy" id="696535"/>
    <lineage>
        <taxon>Bacteria</taxon>
        <taxon>Bacillati</taxon>
        <taxon>Bacillota</taxon>
        <taxon>Bacilli</taxon>
        <taxon>Bacillales</taxon>
        <taxon>Paenibacillaceae</taxon>
        <taxon>Paenibacillus</taxon>
    </lineage>
</organism>
<keyword evidence="8" id="KW-0418">Kinase</keyword>
<evidence type="ECO:0000256" key="12">
    <source>
        <dbReference type="PROSITE-ProRule" id="PRU00169"/>
    </source>
</evidence>
<evidence type="ECO:0000259" key="15">
    <source>
        <dbReference type="PROSITE" id="PS50109"/>
    </source>
</evidence>
<evidence type="ECO:0000313" key="19">
    <source>
        <dbReference type="Proteomes" id="UP001596989"/>
    </source>
</evidence>
<evidence type="ECO:0000256" key="9">
    <source>
        <dbReference type="ARBA" id="ARBA00022840"/>
    </source>
</evidence>
<dbReference type="Gene3D" id="6.10.340.10">
    <property type="match status" value="1"/>
</dbReference>
<dbReference type="PANTHER" id="PTHR45339">
    <property type="entry name" value="HYBRID SIGNAL TRANSDUCTION HISTIDINE KINASE J"/>
    <property type="match status" value="1"/>
</dbReference>
<dbReference type="InterPro" id="IPR001789">
    <property type="entry name" value="Sig_transdc_resp-reg_receiver"/>
</dbReference>
<dbReference type="InterPro" id="IPR036097">
    <property type="entry name" value="HisK_dim/P_sf"/>
</dbReference>
<evidence type="ECO:0000256" key="11">
    <source>
        <dbReference type="ARBA" id="ARBA00023136"/>
    </source>
</evidence>
<dbReference type="SMART" id="SM00448">
    <property type="entry name" value="REC"/>
    <property type="match status" value="1"/>
</dbReference>
<evidence type="ECO:0000256" key="1">
    <source>
        <dbReference type="ARBA" id="ARBA00000085"/>
    </source>
</evidence>
<evidence type="ECO:0000256" key="4">
    <source>
        <dbReference type="ARBA" id="ARBA00022475"/>
    </source>
</evidence>
<evidence type="ECO:0000256" key="8">
    <source>
        <dbReference type="ARBA" id="ARBA00022777"/>
    </source>
</evidence>
<keyword evidence="14" id="KW-0812">Transmembrane</keyword>
<evidence type="ECO:0000256" key="2">
    <source>
        <dbReference type="ARBA" id="ARBA00004651"/>
    </source>
</evidence>
<dbReference type="SUPFAM" id="SSF47384">
    <property type="entry name" value="Homodimeric domain of signal transducing histidine kinase"/>
    <property type="match status" value="1"/>
</dbReference>
<evidence type="ECO:0000259" key="17">
    <source>
        <dbReference type="PROSITE" id="PS50885"/>
    </source>
</evidence>
<evidence type="ECO:0000256" key="10">
    <source>
        <dbReference type="ARBA" id="ARBA00023012"/>
    </source>
</evidence>
<dbReference type="Gene3D" id="1.10.287.130">
    <property type="match status" value="1"/>
</dbReference>
<dbReference type="InterPro" id="IPR003018">
    <property type="entry name" value="GAF"/>
</dbReference>
<evidence type="ECO:0000259" key="16">
    <source>
        <dbReference type="PROSITE" id="PS50110"/>
    </source>
</evidence>
<sequence>MFRWRSFSIRYKIAIGYILMIGCLGAAIGVISERIAHQQHEMEMLSSKSIEISSLITMIRYNVISMETSQRGYIITGDEAYLEPYTQGKAEWRNNLEDLQDHFDADPEKQKELEGIKATIEHWINTYGEPTIQLRRNNETATVIDYFRNDSGKNSVERLREQLENLRKNHLSANEASLVLLEQRNASMIRTIIIILVAVALLSLLIVAYVSQTIVNAIRQVTTAIREIAESRVGLARRIKVRSRDEIQGLAEATNSLLESMEMKSWVQKHVADVATMNQGMQNLIQLADAFLSHVAPMIGASYGAFYYRRGSGENDRLDKLATYAAQGGCDARSSFLVGEGLVGQCAKDKRPFLLTRPEHYEGRIQSSLTEMEPQSVLIIPVELEGKVIAVVEFASMEAFQAQHLKLLEAIEEHFGVAIDNVAGRMEVERLLGESQALTEELQAQSEELQMQQEEMRMTTEHLEEQNLYAEQKTKELEQAKQELEDYANRLEESAQYKSNFLANMSHELRTPLNSILILSQMLYENEHSNLSKEEAGYARVIHSSGNDLLTLINDMLDLSKLEAGKIELVMDEVNLSEIPDMLKPSFAPVAENKGIAFHTELKEGLPPTIRTDGQRLQQILKNLLSNAFKFTHKGSVTLTLHRPDPAFIRRHIPSLPQENAVAVSIKDTGIGIPLEKQEEIFEAFQQVDGNTNRIYGGTGLGLSICREFATMLGGSIAVSSMPNQGSTFTLLLPIERGNTVLEAAAAHESAAPATRDESAQAALMSEAPSQAVTPQEEDTVFLNKKVLLVEDDERNIFSICQSLEKRGLHVTVARNGQECLDMVDSDSDARFDLILMDIMMPVLDGFQTTRALKEREAFRHTPIIALTAKAMKSDRDNCLAAGASDYISKPIVMEQLFSLMRVWLTS</sequence>
<dbReference type="InterPro" id="IPR011006">
    <property type="entry name" value="CheY-like_superfamily"/>
</dbReference>
<dbReference type="Pfam" id="PF00512">
    <property type="entry name" value="HisKA"/>
    <property type="match status" value="1"/>
</dbReference>
<dbReference type="Gene3D" id="3.40.50.2300">
    <property type="match status" value="1"/>
</dbReference>
<dbReference type="InterPro" id="IPR003660">
    <property type="entry name" value="HAMP_dom"/>
</dbReference>
<keyword evidence="5 12" id="KW-0597">Phosphoprotein</keyword>
<feature type="domain" description="Histidine kinase" evidence="15">
    <location>
        <begin position="504"/>
        <end position="737"/>
    </location>
</feature>
<dbReference type="InterPro" id="IPR036890">
    <property type="entry name" value="HATPase_C_sf"/>
</dbReference>
<feature type="transmembrane region" description="Helical" evidence="14">
    <location>
        <begin position="191"/>
        <end position="210"/>
    </location>
</feature>
<keyword evidence="13" id="KW-0175">Coiled coil</keyword>
<feature type="domain" description="HAMP" evidence="17">
    <location>
        <begin position="212"/>
        <end position="262"/>
    </location>
</feature>
<dbReference type="GO" id="GO:0005524">
    <property type="term" value="F:ATP binding"/>
    <property type="evidence" value="ECO:0007669"/>
    <property type="project" value="UniProtKB-KW"/>
</dbReference>
<dbReference type="CDD" id="cd19410">
    <property type="entry name" value="HK9-like_sensor"/>
    <property type="match status" value="1"/>
</dbReference>
<feature type="coiled-coil region" evidence="13">
    <location>
        <begin position="428"/>
        <end position="497"/>
    </location>
</feature>
<dbReference type="InterPro" id="IPR007891">
    <property type="entry name" value="CHASE3"/>
</dbReference>
<dbReference type="SUPFAM" id="SSF55781">
    <property type="entry name" value="GAF domain-like"/>
    <property type="match status" value="1"/>
</dbReference>
<evidence type="ECO:0000256" key="5">
    <source>
        <dbReference type="ARBA" id="ARBA00022553"/>
    </source>
</evidence>
<dbReference type="PANTHER" id="PTHR45339:SF1">
    <property type="entry name" value="HYBRID SIGNAL TRANSDUCTION HISTIDINE KINASE J"/>
    <property type="match status" value="1"/>
</dbReference>
<dbReference type="PRINTS" id="PR00344">
    <property type="entry name" value="BCTRLSENSOR"/>
</dbReference>
<proteinExistence type="predicted"/>
<feature type="modified residue" description="4-aspartylphosphate" evidence="12">
    <location>
        <position position="838"/>
    </location>
</feature>
<dbReference type="Pfam" id="PF00072">
    <property type="entry name" value="Response_reg"/>
    <property type="match status" value="1"/>
</dbReference>
<dbReference type="CDD" id="cd16922">
    <property type="entry name" value="HATPase_EvgS-ArcB-TorS-like"/>
    <property type="match status" value="1"/>
</dbReference>
<dbReference type="Gene3D" id="3.30.450.40">
    <property type="match status" value="1"/>
</dbReference>
<keyword evidence="11 14" id="KW-0472">Membrane</keyword>
<protein>
    <recommendedName>
        <fullName evidence="3">histidine kinase</fullName>
        <ecNumber evidence="3">2.7.13.3</ecNumber>
    </recommendedName>
</protein>
<dbReference type="PROSITE" id="PS50109">
    <property type="entry name" value="HIS_KIN"/>
    <property type="match status" value="1"/>
</dbReference>
<accession>A0ABW3HX20</accession>
<name>A0ABW3HX20_9BACL</name>
<comment type="catalytic activity">
    <reaction evidence="1">
        <text>ATP + protein L-histidine = ADP + protein N-phospho-L-histidine.</text>
        <dbReference type="EC" id="2.7.13.3"/>
    </reaction>
</comment>
<dbReference type="Pfam" id="PF13185">
    <property type="entry name" value="GAF_2"/>
    <property type="match status" value="1"/>
</dbReference>
<keyword evidence="4" id="KW-1003">Cell membrane</keyword>
<dbReference type="EMBL" id="JBHTJZ010000071">
    <property type="protein sequence ID" value="MFD0962103.1"/>
    <property type="molecule type" value="Genomic_DNA"/>
</dbReference>
<gene>
    <name evidence="18" type="ORF">ACFQ2I_22435</name>
</gene>
<reference evidence="19" key="1">
    <citation type="journal article" date="2019" name="Int. J. Syst. Evol. Microbiol.">
        <title>The Global Catalogue of Microorganisms (GCM) 10K type strain sequencing project: providing services to taxonomists for standard genome sequencing and annotation.</title>
        <authorList>
            <consortium name="The Broad Institute Genomics Platform"/>
            <consortium name="The Broad Institute Genome Sequencing Center for Infectious Disease"/>
            <person name="Wu L."/>
            <person name="Ma J."/>
        </authorList>
    </citation>
    <scope>NUCLEOTIDE SEQUENCE [LARGE SCALE GENOMIC DNA]</scope>
    <source>
        <strain evidence="19">CCUG 59129</strain>
    </source>
</reference>
<evidence type="ECO:0000256" key="3">
    <source>
        <dbReference type="ARBA" id="ARBA00012438"/>
    </source>
</evidence>
<evidence type="ECO:0000256" key="13">
    <source>
        <dbReference type="SAM" id="Coils"/>
    </source>
</evidence>
<dbReference type="CDD" id="cd17546">
    <property type="entry name" value="REC_hyHK_CKI1_RcsC-like"/>
    <property type="match status" value="1"/>
</dbReference>
<keyword evidence="9 18" id="KW-0067">ATP-binding</keyword>
<dbReference type="CDD" id="cd06225">
    <property type="entry name" value="HAMP"/>
    <property type="match status" value="1"/>
</dbReference>
<keyword evidence="14" id="KW-1133">Transmembrane helix</keyword>
<dbReference type="PROSITE" id="PS50110">
    <property type="entry name" value="RESPONSE_REGULATORY"/>
    <property type="match status" value="1"/>
</dbReference>
<dbReference type="Gene3D" id="3.30.565.10">
    <property type="entry name" value="Histidine kinase-like ATPase, C-terminal domain"/>
    <property type="match status" value="1"/>
</dbReference>
<comment type="caution">
    <text evidence="18">The sequence shown here is derived from an EMBL/GenBank/DDBJ whole genome shotgun (WGS) entry which is preliminary data.</text>
</comment>
<dbReference type="InterPro" id="IPR005467">
    <property type="entry name" value="His_kinase_dom"/>
</dbReference>
<evidence type="ECO:0000313" key="18">
    <source>
        <dbReference type="EMBL" id="MFD0962103.1"/>
    </source>
</evidence>
<evidence type="ECO:0000256" key="7">
    <source>
        <dbReference type="ARBA" id="ARBA00022741"/>
    </source>
</evidence>